<dbReference type="AlphaFoldDB" id="A0A7V8VB54"/>
<protein>
    <recommendedName>
        <fullName evidence="4">GATA-type domain-containing protein</fullName>
    </recommendedName>
</protein>
<evidence type="ECO:0000313" key="2">
    <source>
        <dbReference type="EMBL" id="MBA2224590.1"/>
    </source>
</evidence>
<comment type="caution">
    <text evidence="2">The sequence shown here is derived from an EMBL/GenBank/DDBJ whole genome shotgun (WGS) entry which is preliminary data.</text>
</comment>
<dbReference type="EMBL" id="JACEFB010000001">
    <property type="protein sequence ID" value="MBA2224590.1"/>
    <property type="molecule type" value="Genomic_DNA"/>
</dbReference>
<keyword evidence="3" id="KW-1185">Reference proteome</keyword>
<dbReference type="RefSeq" id="WP_194536031.1">
    <property type="nucleotide sequence ID" value="NZ_JACEFB010000001.1"/>
</dbReference>
<evidence type="ECO:0000256" key="1">
    <source>
        <dbReference type="ARBA" id="ARBA00022723"/>
    </source>
</evidence>
<organism evidence="2 3">
    <name type="scientific">Thermogemmata fonticola</name>
    <dbReference type="NCBI Taxonomy" id="2755323"/>
    <lineage>
        <taxon>Bacteria</taxon>
        <taxon>Pseudomonadati</taxon>
        <taxon>Planctomycetota</taxon>
        <taxon>Planctomycetia</taxon>
        <taxon>Gemmatales</taxon>
        <taxon>Gemmataceae</taxon>
        <taxon>Thermogemmata</taxon>
    </lineage>
</organism>
<dbReference type="PROSITE" id="PS00202">
    <property type="entry name" value="RUBREDOXIN"/>
    <property type="match status" value="1"/>
</dbReference>
<evidence type="ECO:0008006" key="4">
    <source>
        <dbReference type="Google" id="ProtNLM"/>
    </source>
</evidence>
<keyword evidence="1" id="KW-0479">Metal-binding</keyword>
<accession>A0A7V8VB54</accession>
<sequence>MTTNNNHGAADDYERVRPEWSCPRCGEDDIDLLVWIDDDRVCCDHCGTTYNPNWRESDSLGD</sequence>
<dbReference type="InterPro" id="IPR018527">
    <property type="entry name" value="Rubredoxin_Fe_BS"/>
</dbReference>
<proteinExistence type="predicted"/>
<gene>
    <name evidence="2" type="ORF">H0921_00245</name>
</gene>
<dbReference type="Proteomes" id="UP000542342">
    <property type="component" value="Unassembled WGS sequence"/>
</dbReference>
<dbReference type="GO" id="GO:0046872">
    <property type="term" value="F:metal ion binding"/>
    <property type="evidence" value="ECO:0007669"/>
    <property type="project" value="UniProtKB-KW"/>
</dbReference>
<reference evidence="2 3" key="1">
    <citation type="submission" date="2020-07" db="EMBL/GenBank/DDBJ databases">
        <title>Thermogemmata thermophila gen. nov., sp. nov., a novel moderate thermophilic planctomycete from a Kamchatka hot spring.</title>
        <authorList>
            <person name="Elcheninov A.G."/>
            <person name="Podosokorskaya O.A."/>
            <person name="Kovaleva O.L."/>
            <person name="Novikov A."/>
            <person name="Bonch-Osmolovskaya E.A."/>
            <person name="Toshchakov S.V."/>
            <person name="Kublanov I.V."/>
        </authorList>
    </citation>
    <scope>NUCLEOTIDE SEQUENCE [LARGE SCALE GENOMIC DNA]</scope>
    <source>
        <strain evidence="2 3">2918</strain>
    </source>
</reference>
<name>A0A7V8VB54_9BACT</name>
<evidence type="ECO:0000313" key="3">
    <source>
        <dbReference type="Proteomes" id="UP000542342"/>
    </source>
</evidence>